<dbReference type="PROSITE" id="PS51419">
    <property type="entry name" value="RAB"/>
    <property type="match status" value="1"/>
</dbReference>
<dbReference type="Pfam" id="PF00071">
    <property type="entry name" value="Ras"/>
    <property type="match status" value="1"/>
</dbReference>
<dbReference type="EMBL" id="GIBP01012705">
    <property type="protein sequence ID" value="NDV41674.1"/>
    <property type="molecule type" value="Transcribed_RNA"/>
</dbReference>
<organism evidence="4">
    <name type="scientific">Arcella intermedia</name>
    <dbReference type="NCBI Taxonomy" id="1963864"/>
    <lineage>
        <taxon>Eukaryota</taxon>
        <taxon>Amoebozoa</taxon>
        <taxon>Tubulinea</taxon>
        <taxon>Elardia</taxon>
        <taxon>Arcellinida</taxon>
        <taxon>Sphaerothecina</taxon>
        <taxon>Arcellidae</taxon>
        <taxon>Arcella</taxon>
    </lineage>
</organism>
<keyword evidence="3" id="KW-0449">Lipoprotein</keyword>
<evidence type="ECO:0000256" key="3">
    <source>
        <dbReference type="ARBA" id="ARBA00023288"/>
    </source>
</evidence>
<dbReference type="GO" id="GO:0003924">
    <property type="term" value="F:GTPase activity"/>
    <property type="evidence" value="ECO:0007669"/>
    <property type="project" value="InterPro"/>
</dbReference>
<keyword evidence="1" id="KW-0547">Nucleotide-binding</keyword>
<dbReference type="Gene3D" id="3.40.50.300">
    <property type="entry name" value="P-loop containing nucleotide triphosphate hydrolases"/>
    <property type="match status" value="1"/>
</dbReference>
<reference evidence="4" key="1">
    <citation type="journal article" date="2020" name="J. Eukaryot. Microbiol.">
        <title>De novo Sequencing, Assembly and Annotation of the Transcriptome for the Free-Living Testate Amoeba Arcella intermedia.</title>
        <authorList>
            <person name="Ribeiro G.M."/>
            <person name="Porfirio-Sousa A.L."/>
            <person name="Maurer-Alcala X.X."/>
            <person name="Katz L.A."/>
            <person name="Lahr D.J.G."/>
        </authorList>
    </citation>
    <scope>NUCLEOTIDE SEQUENCE</scope>
</reference>
<evidence type="ECO:0000256" key="2">
    <source>
        <dbReference type="ARBA" id="ARBA00023134"/>
    </source>
</evidence>
<dbReference type="PROSITE" id="PS51421">
    <property type="entry name" value="RAS"/>
    <property type="match status" value="1"/>
</dbReference>
<evidence type="ECO:0000313" key="4">
    <source>
        <dbReference type="EMBL" id="NDV41674.1"/>
    </source>
</evidence>
<dbReference type="GO" id="GO:0005525">
    <property type="term" value="F:GTP binding"/>
    <property type="evidence" value="ECO:0007669"/>
    <property type="project" value="UniProtKB-KW"/>
</dbReference>
<dbReference type="AlphaFoldDB" id="A0A6B2LX75"/>
<sequence>MIGNKCDLDVERKVSTQEGKELAELFEMMFFETSSKNATNVEEAFSHLAAAIKLIFEE</sequence>
<proteinExistence type="predicted"/>
<dbReference type="InterPro" id="IPR050227">
    <property type="entry name" value="Rab"/>
</dbReference>
<accession>A0A6B2LX75</accession>
<name>A0A6B2LX75_9EUKA</name>
<dbReference type="InterPro" id="IPR001806">
    <property type="entry name" value="Small_GTPase"/>
</dbReference>
<keyword evidence="2" id="KW-0342">GTP-binding</keyword>
<dbReference type="InterPro" id="IPR027417">
    <property type="entry name" value="P-loop_NTPase"/>
</dbReference>
<dbReference type="PANTHER" id="PTHR47977">
    <property type="entry name" value="RAS-RELATED PROTEIN RAB"/>
    <property type="match status" value="1"/>
</dbReference>
<dbReference type="SUPFAM" id="SSF52540">
    <property type="entry name" value="P-loop containing nucleoside triphosphate hydrolases"/>
    <property type="match status" value="1"/>
</dbReference>
<protein>
    <submittedName>
        <fullName evidence="4">Uncharacterized protein</fullName>
    </submittedName>
</protein>
<dbReference type="SMART" id="SM00175">
    <property type="entry name" value="RAB"/>
    <property type="match status" value="1"/>
</dbReference>
<evidence type="ECO:0000256" key="1">
    <source>
        <dbReference type="ARBA" id="ARBA00022741"/>
    </source>
</evidence>